<protein>
    <submittedName>
        <fullName evidence="3">Deoxyribonuclease (DNase) II</fullName>
    </submittedName>
</protein>
<dbReference type="GO" id="GO:0006309">
    <property type="term" value="P:apoptotic DNA fragmentation"/>
    <property type="evidence" value="ECO:0007669"/>
    <property type="project" value="TreeGrafter"/>
</dbReference>
<dbReference type="InterPro" id="IPR004947">
    <property type="entry name" value="DNase_II"/>
</dbReference>
<dbReference type="PANTHER" id="PTHR10858">
    <property type="entry name" value="DEOXYRIBONUCLEASE II"/>
    <property type="match status" value="1"/>
</dbReference>
<organism evidence="3 4">
    <name type="scientific">Trichuris trichiura</name>
    <name type="common">Whipworm</name>
    <name type="synonym">Trichocephalus trichiurus</name>
    <dbReference type="NCBI Taxonomy" id="36087"/>
    <lineage>
        <taxon>Eukaryota</taxon>
        <taxon>Metazoa</taxon>
        <taxon>Ecdysozoa</taxon>
        <taxon>Nematoda</taxon>
        <taxon>Enoplea</taxon>
        <taxon>Dorylaimia</taxon>
        <taxon>Trichinellida</taxon>
        <taxon>Trichuridae</taxon>
        <taxon>Trichuris</taxon>
    </lineage>
</organism>
<keyword evidence="4" id="KW-1185">Reference proteome</keyword>
<dbReference type="AlphaFoldDB" id="A0A077ZKQ3"/>
<dbReference type="PANTHER" id="PTHR10858:SF23">
    <property type="entry name" value="DEOXYRIBONUCLEASE II"/>
    <property type="match status" value="1"/>
</dbReference>
<evidence type="ECO:0000256" key="1">
    <source>
        <dbReference type="ARBA" id="ARBA00007527"/>
    </source>
</evidence>
<dbReference type="STRING" id="36087.A0A077ZKQ3"/>
<dbReference type="Proteomes" id="UP000030665">
    <property type="component" value="Unassembled WGS sequence"/>
</dbReference>
<name>A0A077ZKQ3_TRITR</name>
<dbReference type="EMBL" id="HG807580">
    <property type="protein sequence ID" value="CDW60942.1"/>
    <property type="molecule type" value="Genomic_DNA"/>
</dbReference>
<evidence type="ECO:0000313" key="3">
    <source>
        <dbReference type="EMBL" id="CDW60942.1"/>
    </source>
</evidence>
<evidence type="ECO:0000313" key="4">
    <source>
        <dbReference type="Proteomes" id="UP000030665"/>
    </source>
</evidence>
<reference evidence="3" key="1">
    <citation type="submission" date="2014-01" db="EMBL/GenBank/DDBJ databases">
        <authorList>
            <person name="Aslett M."/>
        </authorList>
    </citation>
    <scope>NUCLEOTIDE SEQUENCE</scope>
</reference>
<accession>A0A077ZKQ3</accession>
<gene>
    <name evidence="3" type="ORF">TTRE_0000934901</name>
</gene>
<dbReference type="OrthoDB" id="10261598at2759"/>
<evidence type="ECO:0000256" key="2">
    <source>
        <dbReference type="ARBA" id="ARBA00022801"/>
    </source>
</evidence>
<reference evidence="3" key="2">
    <citation type="submission" date="2014-03" db="EMBL/GenBank/DDBJ databases">
        <title>The whipworm genome and dual-species transcriptomics of an intimate host-pathogen interaction.</title>
        <authorList>
            <person name="Foth B.J."/>
            <person name="Tsai I.J."/>
            <person name="Reid A.J."/>
            <person name="Bancroft A.J."/>
            <person name="Nichol S."/>
            <person name="Tracey A."/>
            <person name="Holroyd N."/>
            <person name="Cotton J.A."/>
            <person name="Stanley E.J."/>
            <person name="Zarowiecki M."/>
            <person name="Liu J.Z."/>
            <person name="Huckvale T."/>
            <person name="Cooper P.J."/>
            <person name="Grencis R.K."/>
            <person name="Berriman M."/>
        </authorList>
    </citation>
    <scope>NUCLEOTIDE SEQUENCE [LARGE SCALE GENOMIC DNA]</scope>
</reference>
<dbReference type="Pfam" id="PF03265">
    <property type="entry name" value="DNase_II"/>
    <property type="match status" value="1"/>
</dbReference>
<comment type="similarity">
    <text evidence="1">Belongs to the DNase II family.</text>
</comment>
<sequence length="296" mass="32979">MFAKVIYTESTTEWKNATDNLEQVIKLAGTAIKEEEVNVIGYSNFPPNFRSTIDCGSAAKGVLAWKADEDGWYLLHTVDKWPDFTNKDAKPDAEKAALFVCVTVPKDELTNVGGVLDYQDPIIYFYQSQKTEAAGKDLNTIPELKALTEPPKPKYTPYVRNIKLKVDNVNFRFVSKLQVASTDIYSSYLNVLLKRDLLVWSKPKSAKLLNSSCTTTYKVENVKPENKIEIDKIEVARDEDSSSWAVSKTGGYFCASNADRTEASKMVGAGVLCIQQSDVAKLFRKIANKAKLQGCS</sequence>
<proteinExistence type="inferred from homology"/>
<keyword evidence="2" id="KW-0378">Hydrolase</keyword>
<dbReference type="GO" id="GO:0004531">
    <property type="term" value="F:deoxyribonuclease II activity"/>
    <property type="evidence" value="ECO:0007669"/>
    <property type="project" value="InterPro"/>
</dbReference>